<keyword evidence="2" id="KW-1185">Reference proteome</keyword>
<evidence type="ECO:0008006" key="3">
    <source>
        <dbReference type="Google" id="ProtNLM"/>
    </source>
</evidence>
<dbReference type="Proteomes" id="UP000183053">
    <property type="component" value="Unassembled WGS sequence"/>
</dbReference>
<dbReference type="STRING" id="47312.SAMN04489765_0947"/>
<evidence type="ECO:0000313" key="2">
    <source>
        <dbReference type="Proteomes" id="UP000183053"/>
    </source>
</evidence>
<evidence type="ECO:0000313" key="1">
    <source>
        <dbReference type="EMBL" id="SDQ57528.1"/>
    </source>
</evidence>
<dbReference type="InterPro" id="IPR019639">
    <property type="entry name" value="DUF2505"/>
</dbReference>
<gene>
    <name evidence="1" type="ORF">SAMN04489765_0947</name>
</gene>
<dbReference type="EMBL" id="FNLF01000002">
    <property type="protein sequence ID" value="SDQ57528.1"/>
    <property type="molecule type" value="Genomic_DNA"/>
</dbReference>
<dbReference type="Pfam" id="PF10698">
    <property type="entry name" value="DUF2505"/>
    <property type="match status" value="1"/>
</dbReference>
<dbReference type="AlphaFoldDB" id="A0A1H1C030"/>
<dbReference type="RefSeq" id="WP_068533433.1">
    <property type="nucleotide sequence ID" value="NZ_FNLF01000002.1"/>
</dbReference>
<organism evidence="1 2">
    <name type="scientific">Tsukamurella pulmonis</name>
    <dbReference type="NCBI Taxonomy" id="47312"/>
    <lineage>
        <taxon>Bacteria</taxon>
        <taxon>Bacillati</taxon>
        <taxon>Actinomycetota</taxon>
        <taxon>Actinomycetes</taxon>
        <taxon>Mycobacteriales</taxon>
        <taxon>Tsukamurellaceae</taxon>
        <taxon>Tsukamurella</taxon>
    </lineage>
</organism>
<accession>A0A1H1C030</accession>
<sequence length="175" mass="18438">MTTRLERSLDYATSPAALHAAFTDDAYWPARVAEVGGEGARVAEVSITGEGAGRSVRVLVVHVIGEDQLPPVVTAIRPGGLEIHRVEEWGPFDGTRCEGSFSADIQGVPAQLSGTAVLEAGPGSDGSAARITAAGEASVSIPFVAKKVESLVVENLQELMESEREFTLQWIAEHA</sequence>
<protein>
    <recommendedName>
        <fullName evidence="3">DUF2505 domain-containing protein</fullName>
    </recommendedName>
</protein>
<proteinExistence type="predicted"/>
<reference evidence="2" key="1">
    <citation type="submission" date="2016-10" db="EMBL/GenBank/DDBJ databases">
        <authorList>
            <person name="Varghese N."/>
            <person name="Submissions S."/>
        </authorList>
    </citation>
    <scope>NUCLEOTIDE SEQUENCE [LARGE SCALE GENOMIC DNA]</scope>
    <source>
        <strain evidence="2">DSM 44142</strain>
    </source>
</reference>
<dbReference type="OrthoDB" id="5178774at2"/>
<name>A0A1H1C030_9ACTN</name>